<evidence type="ECO:0000313" key="2">
    <source>
        <dbReference type="EMBL" id="SMX31989.1"/>
    </source>
</evidence>
<dbReference type="OrthoDB" id="9809788at2"/>
<name>A0A238JMU3_9RHOB</name>
<feature type="domain" description="Extensin-like C-terminal" evidence="1">
    <location>
        <begin position="48"/>
        <end position="199"/>
    </location>
</feature>
<dbReference type="AlphaFoldDB" id="A0A238JMU3"/>
<evidence type="ECO:0000313" key="3">
    <source>
        <dbReference type="Proteomes" id="UP000207598"/>
    </source>
</evidence>
<organism evidence="2 3">
    <name type="scientific">Maliponia aquimaris</name>
    <dbReference type="NCBI Taxonomy" id="1673631"/>
    <lineage>
        <taxon>Bacteria</taxon>
        <taxon>Pseudomonadati</taxon>
        <taxon>Pseudomonadota</taxon>
        <taxon>Alphaproteobacteria</taxon>
        <taxon>Rhodobacterales</taxon>
        <taxon>Paracoccaceae</taxon>
        <taxon>Maliponia</taxon>
    </lineage>
</organism>
<sequence length="199" mass="20311">MLGACGARERVSGALGNAFASSAGGSGGLCGDPALVGSPVGKVPGELPGCGLDDAVRLQSVAGVQLTQGAVIDCTTAKALKTWVTKSAKPAVGRQGGGLEGLRVAAHYSCRTRNNQPGAPISEHGRGKAIDISAFLLADGSEITVLDGWGKGREGKALGKMRKAACAMFGTVLGPGSDGFHKDHFHLDTRWHRGATYCR</sequence>
<dbReference type="InterPro" id="IPR009683">
    <property type="entry name" value="Extensin-like_C"/>
</dbReference>
<gene>
    <name evidence="2" type="ORF">MAA8898_00106</name>
</gene>
<accession>A0A238JMU3</accession>
<dbReference type="Proteomes" id="UP000207598">
    <property type="component" value="Unassembled WGS sequence"/>
</dbReference>
<keyword evidence="3" id="KW-1185">Reference proteome</keyword>
<dbReference type="Pfam" id="PF06904">
    <property type="entry name" value="Extensin-like_C"/>
    <property type="match status" value="1"/>
</dbReference>
<proteinExistence type="predicted"/>
<dbReference type="EMBL" id="FXYF01000001">
    <property type="protein sequence ID" value="SMX31989.1"/>
    <property type="molecule type" value="Genomic_DNA"/>
</dbReference>
<protein>
    <recommendedName>
        <fullName evidence="1">Extensin-like C-terminal domain-containing protein</fullName>
    </recommendedName>
</protein>
<reference evidence="2 3" key="1">
    <citation type="submission" date="2017-05" db="EMBL/GenBank/DDBJ databases">
        <authorList>
            <person name="Song R."/>
            <person name="Chenine A.L."/>
            <person name="Ruprecht R.M."/>
        </authorList>
    </citation>
    <scope>NUCLEOTIDE SEQUENCE [LARGE SCALE GENOMIC DNA]</scope>
    <source>
        <strain evidence="2 3">CECT 8898</strain>
    </source>
</reference>
<evidence type="ECO:0000259" key="1">
    <source>
        <dbReference type="Pfam" id="PF06904"/>
    </source>
</evidence>